<dbReference type="RefSeq" id="WP_284393418.1">
    <property type="nucleotide sequence ID" value="NZ_BSNG01000003.1"/>
</dbReference>
<dbReference type="EC" id="6.3.3.2" evidence="4"/>
<dbReference type="PANTHER" id="PTHR23407">
    <property type="entry name" value="ATPASE INHIBITOR/5-FORMYLTETRAHYDROFOLATE CYCLO-LIGASE"/>
    <property type="match status" value="1"/>
</dbReference>
<accession>A0ABQ5UI78</accession>
<dbReference type="Proteomes" id="UP001161406">
    <property type="component" value="Unassembled WGS sequence"/>
</dbReference>
<proteinExistence type="inferred from homology"/>
<dbReference type="InterPro" id="IPR037171">
    <property type="entry name" value="NagB/RpiA_transferase-like"/>
</dbReference>
<evidence type="ECO:0000313" key="5">
    <source>
        <dbReference type="EMBL" id="GLQ11777.1"/>
    </source>
</evidence>
<organism evidence="5 6">
    <name type="scientific">Devosia yakushimensis</name>
    <dbReference type="NCBI Taxonomy" id="470028"/>
    <lineage>
        <taxon>Bacteria</taxon>
        <taxon>Pseudomonadati</taxon>
        <taxon>Pseudomonadota</taxon>
        <taxon>Alphaproteobacteria</taxon>
        <taxon>Hyphomicrobiales</taxon>
        <taxon>Devosiaceae</taxon>
        <taxon>Devosia</taxon>
    </lineage>
</organism>
<dbReference type="SUPFAM" id="SSF100950">
    <property type="entry name" value="NagB/RpiA/CoA transferase-like"/>
    <property type="match status" value="1"/>
</dbReference>
<keyword evidence="4" id="KW-0460">Magnesium</keyword>
<evidence type="ECO:0000313" key="6">
    <source>
        <dbReference type="Proteomes" id="UP001161406"/>
    </source>
</evidence>
<sequence>MADDHIEDAKAVLRDKARLARASVAADIRTDAGAIAANAFFNAVTLEPDWIVAGYWPIRDEFDCRPILVRLMDSGQPVCLPVTEGDQPLIMRLWGDDEALYPSGFGTLAPIETAPVVEPDIVLIPLLGFDSTGTRLGYGKGHYDRTIVRMKKKPQLIGLAFAAQEFPLLPREAHDIPLDAIITEAGIRHFGASQ</sequence>
<comment type="similarity">
    <text evidence="1 4">Belongs to the 5-formyltetrahydrofolate cyclo-ligase family.</text>
</comment>
<dbReference type="Pfam" id="PF01812">
    <property type="entry name" value="5-FTHF_cyc-lig"/>
    <property type="match status" value="1"/>
</dbReference>
<keyword evidence="2 4" id="KW-0547">Nucleotide-binding</keyword>
<keyword evidence="4" id="KW-0479">Metal-binding</keyword>
<evidence type="ECO:0000256" key="3">
    <source>
        <dbReference type="ARBA" id="ARBA00022840"/>
    </source>
</evidence>
<reference evidence="5" key="1">
    <citation type="journal article" date="2014" name="Int. J. Syst. Evol. Microbiol.">
        <title>Complete genome of a new Firmicutes species belonging to the dominant human colonic microbiota ('Ruminococcus bicirculans') reveals two chromosomes and a selective capacity to utilize plant glucans.</title>
        <authorList>
            <consortium name="NISC Comparative Sequencing Program"/>
            <person name="Wegmann U."/>
            <person name="Louis P."/>
            <person name="Goesmann A."/>
            <person name="Henrissat B."/>
            <person name="Duncan S.H."/>
            <person name="Flint H.J."/>
        </authorList>
    </citation>
    <scope>NUCLEOTIDE SEQUENCE</scope>
    <source>
        <strain evidence="5">NBRC 103855</strain>
    </source>
</reference>
<dbReference type="InterPro" id="IPR024185">
    <property type="entry name" value="FTHF_cligase-like_sf"/>
</dbReference>
<evidence type="ECO:0000256" key="1">
    <source>
        <dbReference type="ARBA" id="ARBA00010638"/>
    </source>
</evidence>
<dbReference type="NCBIfam" id="TIGR02727">
    <property type="entry name" value="MTHFS_bact"/>
    <property type="match status" value="1"/>
</dbReference>
<dbReference type="EMBL" id="BSNG01000003">
    <property type="protein sequence ID" value="GLQ11777.1"/>
    <property type="molecule type" value="Genomic_DNA"/>
</dbReference>
<keyword evidence="6" id="KW-1185">Reference proteome</keyword>
<comment type="cofactor">
    <cofactor evidence="4">
        <name>Mg(2+)</name>
        <dbReference type="ChEBI" id="CHEBI:18420"/>
    </cofactor>
</comment>
<comment type="catalytic activity">
    <reaction evidence="4">
        <text>(6S)-5-formyl-5,6,7,8-tetrahydrofolate + ATP = (6R)-5,10-methenyltetrahydrofolate + ADP + phosphate</text>
        <dbReference type="Rhea" id="RHEA:10488"/>
        <dbReference type="ChEBI" id="CHEBI:30616"/>
        <dbReference type="ChEBI" id="CHEBI:43474"/>
        <dbReference type="ChEBI" id="CHEBI:57455"/>
        <dbReference type="ChEBI" id="CHEBI:57457"/>
        <dbReference type="ChEBI" id="CHEBI:456216"/>
        <dbReference type="EC" id="6.3.3.2"/>
    </reaction>
</comment>
<evidence type="ECO:0000256" key="2">
    <source>
        <dbReference type="ARBA" id="ARBA00022741"/>
    </source>
</evidence>
<gene>
    <name evidence="5" type="ORF">GCM10007913_37090</name>
</gene>
<comment type="caution">
    <text evidence="5">The sequence shown here is derived from an EMBL/GenBank/DDBJ whole genome shotgun (WGS) entry which is preliminary data.</text>
</comment>
<dbReference type="PIRSF" id="PIRSF006806">
    <property type="entry name" value="FTHF_cligase"/>
    <property type="match status" value="1"/>
</dbReference>
<evidence type="ECO:0000256" key="4">
    <source>
        <dbReference type="RuleBase" id="RU361279"/>
    </source>
</evidence>
<name>A0ABQ5UI78_9HYPH</name>
<reference evidence="5" key="2">
    <citation type="submission" date="2023-01" db="EMBL/GenBank/DDBJ databases">
        <title>Draft genome sequence of Devosia yakushimensis strain NBRC 103855.</title>
        <authorList>
            <person name="Sun Q."/>
            <person name="Mori K."/>
        </authorList>
    </citation>
    <scope>NUCLEOTIDE SEQUENCE</scope>
    <source>
        <strain evidence="5">NBRC 103855</strain>
    </source>
</reference>
<protein>
    <recommendedName>
        <fullName evidence="4">5-formyltetrahydrofolate cyclo-ligase</fullName>
        <ecNumber evidence="4">6.3.3.2</ecNumber>
    </recommendedName>
</protein>
<keyword evidence="3 4" id="KW-0067">ATP-binding</keyword>
<dbReference type="Gene3D" id="3.40.50.10420">
    <property type="entry name" value="NagB/RpiA/CoA transferase-like"/>
    <property type="match status" value="1"/>
</dbReference>
<dbReference type="InterPro" id="IPR002698">
    <property type="entry name" value="FTHF_cligase"/>
</dbReference>
<dbReference type="PANTHER" id="PTHR23407:SF1">
    <property type="entry name" value="5-FORMYLTETRAHYDROFOLATE CYCLO-LIGASE"/>
    <property type="match status" value="1"/>
</dbReference>